<reference evidence="1 2" key="1">
    <citation type="submission" date="2020-10" db="EMBL/GenBank/DDBJ databases">
        <title>Wide distribution of Phycisphaera-like planctomycetes from WD2101 soil group in peatlands and genome analysis of the first cultivated representative.</title>
        <authorList>
            <person name="Dedysh S.N."/>
            <person name="Beletsky A.V."/>
            <person name="Ivanova A."/>
            <person name="Kulichevskaya I.S."/>
            <person name="Suzina N.E."/>
            <person name="Philippov D.A."/>
            <person name="Rakitin A.L."/>
            <person name="Mardanov A.V."/>
            <person name="Ravin N.V."/>
        </authorList>
    </citation>
    <scope>NUCLEOTIDE SEQUENCE [LARGE SCALE GENOMIC DNA]</scope>
    <source>
        <strain evidence="1 2">M1803</strain>
    </source>
</reference>
<name>A0A7M2WVG5_9BACT</name>
<dbReference type="KEGG" id="hbs:IPV69_24785"/>
<dbReference type="RefSeq" id="WP_206292415.1">
    <property type="nucleotide sequence ID" value="NZ_CP063458.1"/>
</dbReference>
<evidence type="ECO:0000313" key="2">
    <source>
        <dbReference type="Proteomes" id="UP000593765"/>
    </source>
</evidence>
<evidence type="ECO:0000313" key="1">
    <source>
        <dbReference type="EMBL" id="QOV89379.1"/>
    </source>
</evidence>
<proteinExistence type="predicted"/>
<sequence>MECWQPKPGSRLYRKRYAGLRRQIARANGLHPIRDRAAIDALMPKTLALAKELHRELPKFKYRNMEIIENGVRGHWTTAGPTM</sequence>
<accession>A0A7M2WVG5</accession>
<dbReference type="Proteomes" id="UP000593765">
    <property type="component" value="Chromosome"/>
</dbReference>
<dbReference type="EMBL" id="CP063458">
    <property type="protein sequence ID" value="QOV89379.1"/>
    <property type="molecule type" value="Genomic_DNA"/>
</dbReference>
<keyword evidence="2" id="KW-1185">Reference proteome</keyword>
<gene>
    <name evidence="1" type="ORF">IPV69_24785</name>
</gene>
<organism evidence="1 2">
    <name type="scientific">Humisphaera borealis</name>
    <dbReference type="NCBI Taxonomy" id="2807512"/>
    <lineage>
        <taxon>Bacteria</taxon>
        <taxon>Pseudomonadati</taxon>
        <taxon>Planctomycetota</taxon>
        <taxon>Phycisphaerae</taxon>
        <taxon>Tepidisphaerales</taxon>
        <taxon>Tepidisphaeraceae</taxon>
        <taxon>Humisphaera</taxon>
    </lineage>
</organism>
<protein>
    <submittedName>
        <fullName evidence="1">Uncharacterized protein</fullName>
    </submittedName>
</protein>
<dbReference type="AlphaFoldDB" id="A0A7M2WVG5"/>